<sequence>MEKGLTVTPRAIGPLLPMLSRAQVRGDTTAGAATVGELCQGGQGFEVSDSAGRPVMAYVLAIRDHAAARVCWVQAAGGAMPGVDLTRELMPTIERQAQEQGAWQVAITTRRRGLIKKLRAQGYQISGVTLRKEINGLAT</sequence>
<proteinExistence type="predicted"/>
<accession>A0A2S0N3L1</accession>
<dbReference type="EMBL" id="CP027669">
    <property type="protein sequence ID" value="AVO42729.1"/>
    <property type="molecule type" value="Genomic_DNA"/>
</dbReference>
<reference evidence="1 2" key="1">
    <citation type="submission" date="2018-03" db="EMBL/GenBank/DDBJ databases">
        <title>Genome sequencing of Simplicispira sp.</title>
        <authorList>
            <person name="Kim S.-J."/>
            <person name="Heo J."/>
            <person name="Kwon S.-W."/>
        </authorList>
    </citation>
    <scope>NUCLEOTIDE SEQUENCE [LARGE SCALE GENOMIC DNA]</scope>
    <source>
        <strain evidence="1 2">SC1-8</strain>
    </source>
</reference>
<name>A0A2S0N3L1_9BURK</name>
<keyword evidence="2" id="KW-1185">Reference proteome</keyword>
<dbReference type="KEGG" id="simp:C6571_16790"/>
<dbReference type="AlphaFoldDB" id="A0A2S0N3L1"/>
<protein>
    <submittedName>
        <fullName evidence="1">Uncharacterized protein</fullName>
    </submittedName>
</protein>
<dbReference type="Proteomes" id="UP000239326">
    <property type="component" value="Chromosome"/>
</dbReference>
<organism evidence="1 2">
    <name type="scientific">Simplicispira suum</name>
    <dbReference type="NCBI Taxonomy" id="2109915"/>
    <lineage>
        <taxon>Bacteria</taxon>
        <taxon>Pseudomonadati</taxon>
        <taxon>Pseudomonadota</taxon>
        <taxon>Betaproteobacteria</taxon>
        <taxon>Burkholderiales</taxon>
        <taxon>Comamonadaceae</taxon>
        <taxon>Simplicispira</taxon>
    </lineage>
</organism>
<evidence type="ECO:0000313" key="2">
    <source>
        <dbReference type="Proteomes" id="UP000239326"/>
    </source>
</evidence>
<gene>
    <name evidence="1" type="ORF">C6571_16790</name>
</gene>
<evidence type="ECO:0000313" key="1">
    <source>
        <dbReference type="EMBL" id="AVO42729.1"/>
    </source>
</evidence>